<dbReference type="InterPro" id="IPR046283">
    <property type="entry name" value="DUF6320"/>
</dbReference>
<keyword evidence="1" id="KW-1133">Transmembrane helix</keyword>
<organism evidence="2 3">
    <name type="scientific">Candidatus Gemmiger excrementipullorum</name>
    <dbReference type="NCBI Taxonomy" id="2838610"/>
    <lineage>
        <taxon>Bacteria</taxon>
        <taxon>Bacillati</taxon>
        <taxon>Bacillota</taxon>
        <taxon>Clostridia</taxon>
        <taxon>Eubacteriales</taxon>
        <taxon>Gemmiger</taxon>
    </lineage>
</organism>
<accession>A0A9D2BVP9</accession>
<feature type="transmembrane region" description="Helical" evidence="1">
    <location>
        <begin position="46"/>
        <end position="70"/>
    </location>
</feature>
<feature type="transmembrane region" description="Helical" evidence="1">
    <location>
        <begin position="161"/>
        <end position="180"/>
    </location>
</feature>
<evidence type="ECO:0000313" key="2">
    <source>
        <dbReference type="EMBL" id="HIX95287.1"/>
    </source>
</evidence>
<dbReference type="Pfam" id="PF19845">
    <property type="entry name" value="DUF6320"/>
    <property type="match status" value="1"/>
</dbReference>
<dbReference type="EMBL" id="DXEI01000114">
    <property type="protein sequence ID" value="HIX95287.1"/>
    <property type="molecule type" value="Genomic_DNA"/>
</dbReference>
<feature type="transmembrane region" description="Helical" evidence="1">
    <location>
        <begin position="76"/>
        <end position="94"/>
    </location>
</feature>
<keyword evidence="1" id="KW-0472">Membrane</keyword>
<evidence type="ECO:0000256" key="1">
    <source>
        <dbReference type="SAM" id="Phobius"/>
    </source>
</evidence>
<reference evidence="2" key="1">
    <citation type="journal article" date="2021" name="PeerJ">
        <title>Extensive microbial diversity within the chicken gut microbiome revealed by metagenomics and culture.</title>
        <authorList>
            <person name="Gilroy R."/>
            <person name="Ravi A."/>
            <person name="Getino M."/>
            <person name="Pursley I."/>
            <person name="Horton D.L."/>
            <person name="Alikhan N.F."/>
            <person name="Baker D."/>
            <person name="Gharbi K."/>
            <person name="Hall N."/>
            <person name="Watson M."/>
            <person name="Adriaenssens E.M."/>
            <person name="Foster-Nyarko E."/>
            <person name="Jarju S."/>
            <person name="Secka A."/>
            <person name="Antonio M."/>
            <person name="Oren A."/>
            <person name="Chaudhuri R.R."/>
            <person name="La Ragione R."/>
            <person name="Hildebrand F."/>
            <person name="Pallen M.J."/>
        </authorList>
    </citation>
    <scope>NUCLEOTIDE SEQUENCE</scope>
    <source>
        <strain evidence="2">ChiHecec2B26-7398</strain>
    </source>
</reference>
<keyword evidence="1" id="KW-0812">Transmembrane</keyword>
<name>A0A9D2BVP9_9FIRM</name>
<comment type="caution">
    <text evidence="2">The sequence shown here is derived from an EMBL/GenBank/DDBJ whole genome shotgun (WGS) entry which is preliminary data.</text>
</comment>
<evidence type="ECO:0000313" key="3">
    <source>
        <dbReference type="Proteomes" id="UP000886751"/>
    </source>
</evidence>
<dbReference type="Proteomes" id="UP000886751">
    <property type="component" value="Unassembled WGS sequence"/>
</dbReference>
<gene>
    <name evidence="2" type="ORF">H9846_07495</name>
</gene>
<protein>
    <recommendedName>
        <fullName evidence="4">Zinc ribbon domain-containing protein</fullName>
    </recommendedName>
</protein>
<feature type="transmembrane region" description="Helical" evidence="1">
    <location>
        <begin position="106"/>
        <end position="123"/>
    </location>
</feature>
<feature type="transmembrane region" description="Helical" evidence="1">
    <location>
        <begin position="192"/>
        <end position="216"/>
    </location>
</feature>
<feature type="transmembrane region" description="Helical" evidence="1">
    <location>
        <begin position="129"/>
        <end position="149"/>
    </location>
</feature>
<dbReference type="AlphaFoldDB" id="A0A9D2BVP9"/>
<evidence type="ECO:0008006" key="4">
    <source>
        <dbReference type="Google" id="ProtNLM"/>
    </source>
</evidence>
<proteinExistence type="predicted"/>
<reference evidence="2" key="2">
    <citation type="submission" date="2021-04" db="EMBL/GenBank/DDBJ databases">
        <authorList>
            <person name="Gilroy R."/>
        </authorList>
    </citation>
    <scope>NUCLEOTIDE SEQUENCE</scope>
    <source>
        <strain evidence="2">ChiHecec2B26-7398</strain>
    </source>
</reference>
<sequence length="226" mass="25451">MKTCPHCNIHIGGAAAYCPLCQNRISGPDEGPWWPKITPPVRRFALLYKIIAFVLLAGVVAGAAVDFLLIETPHRHESLVVLAWVLAALLELRAVLRRRFNGPRQVFTLLLLISGLLVFTDWFHGYRGYSIDLVIPILCSVTLVCNFVFAFWRSHFTQNALVYMLLNIGVGVLPYLLLFFRIGTGRLDTHSIPWVICLIISAVTCLGLIIFQGRALRSELEKRLHM</sequence>